<dbReference type="GO" id="GO:0003824">
    <property type="term" value="F:catalytic activity"/>
    <property type="evidence" value="ECO:0007669"/>
    <property type="project" value="InterPro"/>
</dbReference>
<proteinExistence type="predicted"/>
<dbReference type="EMBL" id="JANPWB010000009">
    <property type="protein sequence ID" value="KAJ1152520.1"/>
    <property type="molecule type" value="Genomic_DNA"/>
</dbReference>
<dbReference type="Proteomes" id="UP001066276">
    <property type="component" value="Chromosome 5"/>
</dbReference>
<dbReference type="InterPro" id="IPR036691">
    <property type="entry name" value="Endo/exonu/phosph_ase_sf"/>
</dbReference>
<dbReference type="Pfam" id="PF14529">
    <property type="entry name" value="Exo_endo_phos_2"/>
    <property type="match status" value="1"/>
</dbReference>
<gene>
    <name evidence="3" type="ORF">NDU88_005295</name>
</gene>
<evidence type="ECO:0000313" key="3">
    <source>
        <dbReference type="EMBL" id="KAJ1152520.1"/>
    </source>
</evidence>
<evidence type="ECO:0000259" key="2">
    <source>
        <dbReference type="Pfam" id="PF14529"/>
    </source>
</evidence>
<evidence type="ECO:0000256" key="1">
    <source>
        <dbReference type="SAM" id="MobiDB-lite"/>
    </source>
</evidence>
<dbReference type="InterPro" id="IPR005135">
    <property type="entry name" value="Endo/exonuclease/phosphatase"/>
</dbReference>
<dbReference type="SUPFAM" id="SSF56219">
    <property type="entry name" value="DNase I-like"/>
    <property type="match status" value="1"/>
</dbReference>
<sequence length="269" mass="30702">MEPTQISGYSGIDVSAKQPQKHGHPKGGLTTYCSTKINWVIKQIDLGIDWLLPIILEHRALLGNNRTLLLINVYIHPNKTQNSGNIETLTSILKMLQKQNKDATLILYGDFNLDLREGSTKYPNRTCTNTKLETLGLRCLTPLPEDDSSAQVTFSSGTNKSNIDFRLINKIALPLVSAYRIQQRTESDHFPQLFKIRNEWNWIPTANIIISASVTYDTKKLKWKGPGLNKVMEEVYRSAGTTKELKELLKEQELEAHPQRERVIAWRYL</sequence>
<keyword evidence="4" id="KW-1185">Reference proteome</keyword>
<dbReference type="Gene3D" id="3.60.10.10">
    <property type="entry name" value="Endonuclease/exonuclease/phosphatase"/>
    <property type="match status" value="1"/>
</dbReference>
<name>A0AAV7RKN8_PLEWA</name>
<comment type="caution">
    <text evidence="3">The sequence shown here is derived from an EMBL/GenBank/DDBJ whole genome shotgun (WGS) entry which is preliminary data.</text>
</comment>
<feature type="region of interest" description="Disordered" evidence="1">
    <location>
        <begin position="1"/>
        <end position="27"/>
    </location>
</feature>
<feature type="domain" description="Endonuclease/exonuclease/phosphatase" evidence="2">
    <location>
        <begin position="69"/>
        <end position="191"/>
    </location>
</feature>
<dbReference type="AlphaFoldDB" id="A0AAV7RKN8"/>
<evidence type="ECO:0000313" key="4">
    <source>
        <dbReference type="Proteomes" id="UP001066276"/>
    </source>
</evidence>
<protein>
    <recommendedName>
        <fullName evidence="2">Endonuclease/exonuclease/phosphatase domain-containing protein</fullName>
    </recommendedName>
</protein>
<reference evidence="3" key="1">
    <citation type="journal article" date="2022" name="bioRxiv">
        <title>Sequencing and chromosome-scale assembly of the giantPleurodeles waltlgenome.</title>
        <authorList>
            <person name="Brown T."/>
            <person name="Elewa A."/>
            <person name="Iarovenko S."/>
            <person name="Subramanian E."/>
            <person name="Araus A.J."/>
            <person name="Petzold A."/>
            <person name="Susuki M."/>
            <person name="Suzuki K.-i.T."/>
            <person name="Hayashi T."/>
            <person name="Toyoda A."/>
            <person name="Oliveira C."/>
            <person name="Osipova E."/>
            <person name="Leigh N.D."/>
            <person name="Simon A."/>
            <person name="Yun M.H."/>
        </authorList>
    </citation>
    <scope>NUCLEOTIDE SEQUENCE</scope>
    <source>
        <strain evidence="3">20211129_DDA</strain>
        <tissue evidence="3">Liver</tissue>
    </source>
</reference>
<accession>A0AAV7RKN8</accession>
<organism evidence="3 4">
    <name type="scientific">Pleurodeles waltl</name>
    <name type="common">Iberian ribbed newt</name>
    <dbReference type="NCBI Taxonomy" id="8319"/>
    <lineage>
        <taxon>Eukaryota</taxon>
        <taxon>Metazoa</taxon>
        <taxon>Chordata</taxon>
        <taxon>Craniata</taxon>
        <taxon>Vertebrata</taxon>
        <taxon>Euteleostomi</taxon>
        <taxon>Amphibia</taxon>
        <taxon>Batrachia</taxon>
        <taxon>Caudata</taxon>
        <taxon>Salamandroidea</taxon>
        <taxon>Salamandridae</taxon>
        <taxon>Pleurodelinae</taxon>
        <taxon>Pleurodeles</taxon>
    </lineage>
</organism>